<gene>
    <name evidence="1" type="ORF">C9374_008796</name>
</gene>
<dbReference type="CDD" id="cd09917">
    <property type="entry name" value="F-box_SF"/>
    <property type="match status" value="1"/>
</dbReference>
<organism evidence="1 2">
    <name type="scientific">Naegleria lovaniensis</name>
    <name type="common">Amoeba</name>
    <dbReference type="NCBI Taxonomy" id="51637"/>
    <lineage>
        <taxon>Eukaryota</taxon>
        <taxon>Discoba</taxon>
        <taxon>Heterolobosea</taxon>
        <taxon>Tetramitia</taxon>
        <taxon>Eutetramitia</taxon>
        <taxon>Vahlkampfiidae</taxon>
        <taxon>Naegleria</taxon>
    </lineage>
</organism>
<dbReference type="Proteomes" id="UP000816034">
    <property type="component" value="Unassembled WGS sequence"/>
</dbReference>
<dbReference type="GeneID" id="68101250"/>
<keyword evidence="2" id="KW-1185">Reference proteome</keyword>
<name>A0AA88KH16_NAELO</name>
<evidence type="ECO:0000313" key="2">
    <source>
        <dbReference type="Proteomes" id="UP000816034"/>
    </source>
</evidence>
<sequence>MARRRTTRASSRRRTRISSYSCPPPLNIAFDVWVFGIMQYLDPISVIRLSQVNTLFHKIISKDLDDIEYWAQIQYEWVFKLWIQSCFCCGEHATITLDAATPNENPLTSFMKKKLEKVVQGHELYQQVVQMKQNLVEIETCSYELKKGAGFFKKLTLKLWQDYLLETRNHHVHFTAGEILKTNEQERQETLPASPMLNIYSPLSVDILYDPNMSISVNIVGYFCYGDARHYGYSYYNSHFKSGIVIPALGNSSTLVVPRSNMLNYEIHLDKVFFTEQSLPMKQSGFEKYNFGTQHASQTFAVCMFNRFDKESWNYVKTNLVHFMNSHTTTPVIVVGMNFLWLCSQQSFSKKSNSVPDIPLQTCNDFIPLHSEIMNYCRKYNQIKAFVNLKPAKEDDLSVFMNEILRVCVMHLNSLENKSDSTKN</sequence>
<protein>
    <recommendedName>
        <fullName evidence="3">F-box domain-containing protein</fullName>
    </recommendedName>
</protein>
<dbReference type="EMBL" id="PYSW02000036">
    <property type="protein sequence ID" value="KAG2377711.1"/>
    <property type="molecule type" value="Genomic_DNA"/>
</dbReference>
<dbReference type="AlphaFoldDB" id="A0AA88KH16"/>
<accession>A0AA88KH16</accession>
<comment type="caution">
    <text evidence="1">The sequence shown here is derived from an EMBL/GenBank/DDBJ whole genome shotgun (WGS) entry which is preliminary data.</text>
</comment>
<proteinExistence type="predicted"/>
<reference evidence="1 2" key="1">
    <citation type="journal article" date="2018" name="BMC Genomics">
        <title>The genome of Naegleria lovaniensis, the basis for a comparative approach to unravel pathogenicity factors of the human pathogenic amoeba N. fowleri.</title>
        <authorList>
            <person name="Liechti N."/>
            <person name="Schurch N."/>
            <person name="Bruggmann R."/>
            <person name="Wittwer M."/>
        </authorList>
    </citation>
    <scope>NUCLEOTIDE SEQUENCE [LARGE SCALE GENOMIC DNA]</scope>
    <source>
        <strain evidence="1 2">ATCC 30569</strain>
    </source>
</reference>
<evidence type="ECO:0000313" key="1">
    <source>
        <dbReference type="EMBL" id="KAG2377711.1"/>
    </source>
</evidence>
<evidence type="ECO:0008006" key="3">
    <source>
        <dbReference type="Google" id="ProtNLM"/>
    </source>
</evidence>
<dbReference type="RefSeq" id="XP_044544973.1">
    <property type="nucleotide sequence ID" value="XM_044698911.1"/>
</dbReference>